<dbReference type="InterPro" id="IPR019734">
    <property type="entry name" value="TPR_rpt"/>
</dbReference>
<feature type="repeat" description="TPR" evidence="1">
    <location>
        <begin position="320"/>
        <end position="353"/>
    </location>
</feature>
<dbReference type="InterPro" id="IPR011990">
    <property type="entry name" value="TPR-like_helical_dom_sf"/>
</dbReference>
<proteinExistence type="predicted"/>
<protein>
    <recommendedName>
        <fullName evidence="4">Tetratricopeptide repeat protein</fullName>
    </recommendedName>
</protein>
<dbReference type="PANTHER" id="PTHR12558:SF13">
    <property type="entry name" value="CELL DIVISION CYCLE PROTEIN 27 HOMOLOG"/>
    <property type="match status" value="1"/>
</dbReference>
<dbReference type="SUPFAM" id="SSF48452">
    <property type="entry name" value="TPR-like"/>
    <property type="match status" value="2"/>
</dbReference>
<dbReference type="EMBL" id="JACCJZ010000004">
    <property type="protein sequence ID" value="NYZ61555.1"/>
    <property type="molecule type" value="Genomic_DNA"/>
</dbReference>
<dbReference type="Pfam" id="PF13181">
    <property type="entry name" value="TPR_8"/>
    <property type="match status" value="1"/>
</dbReference>
<comment type="caution">
    <text evidence="2">The sequence shown here is derived from an EMBL/GenBank/DDBJ whole genome shotgun (WGS) entry which is preliminary data.</text>
</comment>
<keyword evidence="3" id="KW-1185">Reference proteome</keyword>
<dbReference type="PROSITE" id="PS50005">
    <property type="entry name" value="TPR"/>
    <property type="match status" value="2"/>
</dbReference>
<organism evidence="2 3">
    <name type="scientific">Luteimonas deserti</name>
    <dbReference type="NCBI Taxonomy" id="2752306"/>
    <lineage>
        <taxon>Bacteria</taxon>
        <taxon>Pseudomonadati</taxon>
        <taxon>Pseudomonadota</taxon>
        <taxon>Gammaproteobacteria</taxon>
        <taxon>Lysobacterales</taxon>
        <taxon>Lysobacteraceae</taxon>
        <taxon>Luteimonas</taxon>
    </lineage>
</organism>
<dbReference type="PANTHER" id="PTHR12558">
    <property type="entry name" value="CELL DIVISION CYCLE 16,23,27"/>
    <property type="match status" value="1"/>
</dbReference>
<evidence type="ECO:0000313" key="3">
    <source>
        <dbReference type="Proteomes" id="UP000589896"/>
    </source>
</evidence>
<dbReference type="AlphaFoldDB" id="A0A7Z0QR84"/>
<evidence type="ECO:0000256" key="1">
    <source>
        <dbReference type="PROSITE-ProRule" id="PRU00339"/>
    </source>
</evidence>
<reference evidence="2 3" key="1">
    <citation type="submission" date="2020-07" db="EMBL/GenBank/DDBJ databases">
        <title>isolation of Luteimonas sp. SJ-16.</title>
        <authorList>
            <person name="Huang X.-X."/>
            <person name="Xu L."/>
            <person name="Sun J.-Q."/>
        </authorList>
    </citation>
    <scope>NUCLEOTIDE SEQUENCE [LARGE SCALE GENOMIC DNA]</scope>
    <source>
        <strain evidence="2 3">SJ-16</strain>
    </source>
</reference>
<dbReference type="Pfam" id="PF13432">
    <property type="entry name" value="TPR_16"/>
    <property type="match status" value="1"/>
</dbReference>
<gene>
    <name evidence="2" type="ORF">H0E82_02075</name>
</gene>
<sequence length="607" mass="67468">METSKPPEVAPALSADPARFEIVFAEDPKSALSLISPPLDDILEMSELRRQAYSLKEDGPQLETLKAAAIQRLLELQRKTDKFSNSSTFQNRLANLHGLVGNSSLEREATKSAARLATDPFFSRKLGDMYARLGERGDAVSIFESSWEGDSYSALRLASFGVIDQDFERAALWISRAVGLNPAGYAERLFEGAFRLVQNDFSGAISSLRIALDERPNSSVAYANLGFAYIGNNMPDRAYAALKRSISFDPFNKSALVAFSDVCAFLDKNYEAVHSLRSFVEFEQKDDAIWARLARSLLRTNQYDEALSALKMQGAIKASVSLWNNIAVVYHRKKDTVRAVQAFKHALSMDSEGGLEQEIFVSKNIASLMSSMGQFDQVLKVTESILSQDTDYHIGKTDKIADLYSVHMNALIKTGRSNEAFDLAHNLLDVKGVSHKLIRWIFFTESSFLGLSRTNDARLSRLLDDCLRDDSILRYRDLPVINNLAFALAEIGRLEEASYLLSKVSYGLHKDAYLTATLGLISVRKGNLARAEKLYREAIGLAVTSQDKTRIRQKMNVELGRALISKDARRGRRLLQKAVSETSGERTLVKQASAALDNAEAVLRSQS</sequence>
<name>A0A7Z0QR84_9GAMM</name>
<evidence type="ECO:0000313" key="2">
    <source>
        <dbReference type="EMBL" id="NYZ61555.1"/>
    </source>
</evidence>
<dbReference type="Proteomes" id="UP000589896">
    <property type="component" value="Unassembled WGS sequence"/>
</dbReference>
<evidence type="ECO:0008006" key="4">
    <source>
        <dbReference type="Google" id="ProtNLM"/>
    </source>
</evidence>
<dbReference type="SMART" id="SM00028">
    <property type="entry name" value="TPR"/>
    <property type="match status" value="4"/>
</dbReference>
<dbReference type="RefSeq" id="WP_180543307.1">
    <property type="nucleotide sequence ID" value="NZ_JACCJZ010000004.1"/>
</dbReference>
<accession>A0A7Z0QR84</accession>
<dbReference type="Gene3D" id="1.25.40.10">
    <property type="entry name" value="Tetratricopeptide repeat domain"/>
    <property type="match status" value="3"/>
</dbReference>
<keyword evidence="1" id="KW-0802">TPR repeat</keyword>
<feature type="repeat" description="TPR" evidence="1">
    <location>
        <begin position="219"/>
        <end position="252"/>
    </location>
</feature>